<organism evidence="1 2">
    <name type="scientific">Vagococcus carniphilus</name>
    <dbReference type="NCBI Taxonomy" id="218144"/>
    <lineage>
        <taxon>Bacteria</taxon>
        <taxon>Bacillati</taxon>
        <taxon>Bacillota</taxon>
        <taxon>Bacilli</taxon>
        <taxon>Lactobacillales</taxon>
        <taxon>Enterococcaceae</taxon>
        <taxon>Vagococcus</taxon>
    </lineage>
</organism>
<keyword evidence="2" id="KW-1185">Reference proteome</keyword>
<comment type="caution">
    <text evidence="1">The sequence shown here is derived from an EMBL/GenBank/DDBJ whole genome shotgun (WGS) entry which is preliminary data.</text>
</comment>
<dbReference type="GeneID" id="95579948"/>
<accession>A0A430B8S7</accession>
<proteinExistence type="predicted"/>
<sequence>MTENSFEAQVEALLNGEIEEIIVEKDEFFSFREVWNSHPNKKQIVGEAGLGGKVIYRKQG</sequence>
<name>A0A430B8S7_9ENTE</name>
<evidence type="ECO:0000313" key="1">
    <source>
        <dbReference type="EMBL" id="RSU16699.1"/>
    </source>
</evidence>
<dbReference type="EMBL" id="NGKB01000001">
    <property type="protein sequence ID" value="RSU16699.1"/>
    <property type="molecule type" value="Genomic_DNA"/>
</dbReference>
<dbReference type="AlphaFoldDB" id="A0A430B8S7"/>
<reference evidence="1 2" key="1">
    <citation type="submission" date="2017-05" db="EMBL/GenBank/DDBJ databases">
        <title>Vagococcus spp. assemblies.</title>
        <authorList>
            <person name="Gulvik C.A."/>
        </authorList>
    </citation>
    <scope>NUCLEOTIDE SEQUENCE [LARGE SCALE GENOMIC DNA]</scope>
    <source>
        <strain evidence="1 2">SS1714</strain>
    </source>
</reference>
<evidence type="ECO:0000313" key="2">
    <source>
        <dbReference type="Proteomes" id="UP000288028"/>
    </source>
</evidence>
<gene>
    <name evidence="1" type="ORF">CBF28_00505</name>
</gene>
<dbReference type="OrthoDB" id="2146345at2"/>
<dbReference type="RefSeq" id="WP_126790784.1">
    <property type="nucleotide sequence ID" value="NZ_CP060720.1"/>
</dbReference>
<protein>
    <submittedName>
        <fullName evidence="1">Uncharacterized protein</fullName>
    </submittedName>
</protein>
<dbReference type="Proteomes" id="UP000288028">
    <property type="component" value="Unassembled WGS sequence"/>
</dbReference>